<name>A0A1F7IWE0_9BACT</name>
<gene>
    <name evidence="3" type="ORF">A3A93_02370</name>
</gene>
<evidence type="ECO:0000259" key="2">
    <source>
        <dbReference type="Pfam" id="PF00534"/>
    </source>
</evidence>
<dbReference type="SUPFAM" id="SSF53756">
    <property type="entry name" value="UDP-Glycosyltransferase/glycogen phosphorylase"/>
    <property type="match status" value="1"/>
</dbReference>
<dbReference type="EMBL" id="MGAL01000028">
    <property type="protein sequence ID" value="OGK47661.1"/>
    <property type="molecule type" value="Genomic_DNA"/>
</dbReference>
<accession>A0A1F7IWE0</accession>
<organism evidence="3 4">
    <name type="scientific">Candidatus Roizmanbacteria bacterium RIFCSPLOWO2_01_FULL_38_12</name>
    <dbReference type="NCBI Taxonomy" id="1802061"/>
    <lineage>
        <taxon>Bacteria</taxon>
        <taxon>Candidatus Roizmaniibacteriota</taxon>
    </lineage>
</organism>
<dbReference type="Gene3D" id="3.40.50.2000">
    <property type="entry name" value="Glycogen Phosphorylase B"/>
    <property type="match status" value="2"/>
</dbReference>
<dbReference type="InterPro" id="IPR001296">
    <property type="entry name" value="Glyco_trans_1"/>
</dbReference>
<keyword evidence="1" id="KW-0808">Transferase</keyword>
<dbReference type="PANTHER" id="PTHR46401:SF2">
    <property type="entry name" value="GLYCOSYLTRANSFERASE WBBK-RELATED"/>
    <property type="match status" value="1"/>
</dbReference>
<evidence type="ECO:0000313" key="3">
    <source>
        <dbReference type="EMBL" id="OGK47661.1"/>
    </source>
</evidence>
<evidence type="ECO:0000256" key="1">
    <source>
        <dbReference type="ARBA" id="ARBA00022679"/>
    </source>
</evidence>
<comment type="caution">
    <text evidence="3">The sequence shown here is derived from an EMBL/GenBank/DDBJ whole genome shotgun (WGS) entry which is preliminary data.</text>
</comment>
<reference evidence="3 4" key="1">
    <citation type="journal article" date="2016" name="Nat. Commun.">
        <title>Thousands of microbial genomes shed light on interconnected biogeochemical processes in an aquifer system.</title>
        <authorList>
            <person name="Anantharaman K."/>
            <person name="Brown C.T."/>
            <person name="Hug L.A."/>
            <person name="Sharon I."/>
            <person name="Castelle C.J."/>
            <person name="Probst A.J."/>
            <person name="Thomas B.C."/>
            <person name="Singh A."/>
            <person name="Wilkins M.J."/>
            <person name="Karaoz U."/>
            <person name="Brodie E.L."/>
            <person name="Williams K.H."/>
            <person name="Hubbard S.S."/>
            <person name="Banfield J.F."/>
        </authorList>
    </citation>
    <scope>NUCLEOTIDE SEQUENCE [LARGE SCALE GENOMIC DNA]</scope>
</reference>
<feature type="domain" description="Glycosyl transferase family 1" evidence="2">
    <location>
        <begin position="197"/>
        <end position="346"/>
    </location>
</feature>
<dbReference type="STRING" id="1802061.A3A93_02370"/>
<dbReference type="GO" id="GO:0016757">
    <property type="term" value="F:glycosyltransferase activity"/>
    <property type="evidence" value="ECO:0007669"/>
    <property type="project" value="InterPro"/>
</dbReference>
<dbReference type="PANTHER" id="PTHR46401">
    <property type="entry name" value="GLYCOSYLTRANSFERASE WBBK-RELATED"/>
    <property type="match status" value="1"/>
</dbReference>
<sequence length="367" mass="42405">MKLGIDISQIVYKGTGVGRFTEGLVDAILNYDTENKWVFFFSGFRRQLNEKFLQKIYSKKQHTTKWSLPPTALAFLWNDLHILKPPFTKKLDWFITSDWTEPPTYSKKATVVHDLVFKKYPNTVHPKILSTQTKRLQWTTQESKLIFVDSQTTKRDLMDIYSVDDEKICVNYPGISISHQDLDKEAKLNVLKKYKLSDPFILTVGKVEPRKNIKNLINAYNALREEENVPDLVIVGLQGWDSEVAVNENIHYLGYVSDYDLAALYQSALGFIFPSIYEGFGYPILEAMAYGCPVATSNTSSLEEIAINGTALVFDPFNQKSITDAFLVLIKERELRRELVKRGKQRSDEFTWKRYYDTMMEALIKNK</sequence>
<dbReference type="Proteomes" id="UP000177141">
    <property type="component" value="Unassembled WGS sequence"/>
</dbReference>
<evidence type="ECO:0000313" key="4">
    <source>
        <dbReference type="Proteomes" id="UP000177141"/>
    </source>
</evidence>
<dbReference type="Pfam" id="PF00534">
    <property type="entry name" value="Glycos_transf_1"/>
    <property type="match status" value="1"/>
</dbReference>
<proteinExistence type="predicted"/>
<dbReference type="AlphaFoldDB" id="A0A1F7IWE0"/>
<dbReference type="CDD" id="cd03809">
    <property type="entry name" value="GT4_MtfB-like"/>
    <property type="match status" value="1"/>
</dbReference>
<dbReference type="GO" id="GO:0009103">
    <property type="term" value="P:lipopolysaccharide biosynthetic process"/>
    <property type="evidence" value="ECO:0007669"/>
    <property type="project" value="TreeGrafter"/>
</dbReference>
<protein>
    <recommendedName>
        <fullName evidence="2">Glycosyl transferase family 1 domain-containing protein</fullName>
    </recommendedName>
</protein>